<dbReference type="OrthoDB" id="3700158at2"/>
<dbReference type="STRING" id="748909.SAMN05192575_107195"/>
<reference evidence="3" key="1">
    <citation type="submission" date="2016-10" db="EMBL/GenBank/DDBJ databases">
        <authorList>
            <person name="de Groot N.N."/>
        </authorList>
    </citation>
    <scope>NUCLEOTIDE SEQUENCE [LARGE SCALE GENOMIC DNA]</scope>
    <source>
        <strain evidence="3">CGMCC 1.10697</strain>
    </source>
</reference>
<keyword evidence="5" id="KW-1185">Reference proteome</keyword>
<dbReference type="Proteomes" id="UP000199113">
    <property type="component" value="Unassembled WGS sequence"/>
</dbReference>
<reference evidence="2 5" key="2">
    <citation type="submission" date="2017-12" db="EMBL/GenBank/DDBJ databases">
        <title>Pharmacopeia of the Arctic Ocean.</title>
        <authorList>
            <person name="Collins E."/>
            <person name="Ducluzeau A.-L."/>
        </authorList>
    </citation>
    <scope>NUCLEOTIDE SEQUENCE [LARGE SCALE GENOMIC DNA]</scope>
    <source>
        <strain evidence="2 5">DSM 23325</strain>
    </source>
</reference>
<feature type="region of interest" description="Disordered" evidence="1">
    <location>
        <begin position="47"/>
        <end position="93"/>
    </location>
</feature>
<gene>
    <name evidence="2" type="ORF">CXG46_06480</name>
    <name evidence="3" type="ORF">SAMN05192575_107195</name>
</gene>
<feature type="region of interest" description="Disordered" evidence="1">
    <location>
        <begin position="108"/>
        <end position="134"/>
    </location>
</feature>
<dbReference type="RefSeq" id="WP_091199820.1">
    <property type="nucleotide sequence ID" value="NZ_FOKC01000007.1"/>
</dbReference>
<feature type="compositionally biased region" description="Basic and acidic residues" evidence="1">
    <location>
        <begin position="57"/>
        <end position="74"/>
    </location>
</feature>
<evidence type="ECO:0000256" key="1">
    <source>
        <dbReference type="SAM" id="MobiDB-lite"/>
    </source>
</evidence>
<dbReference type="AlphaFoldDB" id="A0A1I1A3P3"/>
<accession>A0A1I1A3P3</accession>
<evidence type="ECO:0000313" key="2">
    <source>
        <dbReference type="EMBL" id="PKH42121.1"/>
    </source>
</evidence>
<dbReference type="EMBL" id="PJBV01000013">
    <property type="protein sequence ID" value="PKH42121.1"/>
    <property type="molecule type" value="Genomic_DNA"/>
</dbReference>
<evidence type="ECO:0000313" key="5">
    <source>
        <dbReference type="Proteomes" id="UP000233565"/>
    </source>
</evidence>
<dbReference type="EMBL" id="FOKC01000007">
    <property type="protein sequence ID" value="SFB32565.1"/>
    <property type="molecule type" value="Genomic_DNA"/>
</dbReference>
<dbReference type="Proteomes" id="UP000233565">
    <property type="component" value="Unassembled WGS sequence"/>
</dbReference>
<evidence type="ECO:0000313" key="3">
    <source>
        <dbReference type="EMBL" id="SFB32565.1"/>
    </source>
</evidence>
<proteinExistence type="predicted"/>
<name>A0A1I1A3P3_9ACTN</name>
<sequence>MALSDDPGLRAALAESRQQARDATASLKQLAAHLGAERDKFRAESARRMQEMQAQARRGELGPDQERLQRRVDAGETSWRDIASGVDDDPSAEAARVHLSTHLTALREELEDDEAFQETDAAARAQQERADPER</sequence>
<protein>
    <submittedName>
        <fullName evidence="3">Uncharacterized protein</fullName>
    </submittedName>
</protein>
<organism evidence="3 4">
    <name type="scientific">Nocardioides alpinus</name>
    <dbReference type="NCBI Taxonomy" id="748909"/>
    <lineage>
        <taxon>Bacteria</taxon>
        <taxon>Bacillati</taxon>
        <taxon>Actinomycetota</taxon>
        <taxon>Actinomycetes</taxon>
        <taxon>Propionibacteriales</taxon>
        <taxon>Nocardioidaceae</taxon>
        <taxon>Nocardioides</taxon>
    </lineage>
</organism>
<evidence type="ECO:0000313" key="4">
    <source>
        <dbReference type="Proteomes" id="UP000199113"/>
    </source>
</evidence>